<feature type="domain" description="Yeast cell wall synthesis Kre9/Knh1-like N-terminal" evidence="4">
    <location>
        <begin position="25"/>
        <end position="115"/>
    </location>
</feature>
<keyword evidence="1 3" id="KW-0732">Signal</keyword>
<evidence type="ECO:0000313" key="5">
    <source>
        <dbReference type="EMBL" id="KAF8450510.1"/>
    </source>
</evidence>
<name>A0AAD4C647_BOLED</name>
<dbReference type="AlphaFoldDB" id="A0AAD4C647"/>
<proteinExistence type="predicted"/>
<evidence type="ECO:0000256" key="1">
    <source>
        <dbReference type="ARBA" id="ARBA00022729"/>
    </source>
</evidence>
<feature type="compositionally biased region" description="Low complexity" evidence="2">
    <location>
        <begin position="119"/>
        <end position="159"/>
    </location>
</feature>
<sequence length="188" mass="19008">MRVLTSVLLAVSSAFAYQVTFPGDPGDSQGWNTTGPNYLKWQRVDTDPTSFAVVLTNQNTGYDEILDSVVDGTLGSVQCSTPAGGWPSGTNFRVNMAQDANHLSALLAQSNGFNITQVSSSGSTTTSASASASAQTATSPSTSSAPSTSSSQTSTSPTGTSAAFIGADAQAGLITAVAALTVLITTLL</sequence>
<dbReference type="PANTHER" id="PTHR35185">
    <property type="entry name" value="SERINE/THREONINE-RICH PROTEIN ADG2-RELATED"/>
    <property type="match status" value="1"/>
</dbReference>
<dbReference type="EMBL" id="WHUW01000002">
    <property type="protein sequence ID" value="KAF8450510.1"/>
    <property type="molecule type" value="Genomic_DNA"/>
</dbReference>
<comment type="caution">
    <text evidence="5">The sequence shown here is derived from an EMBL/GenBank/DDBJ whole genome shotgun (WGS) entry which is preliminary data.</text>
</comment>
<accession>A0AAD4C647</accession>
<reference evidence="5" key="1">
    <citation type="submission" date="2019-10" db="EMBL/GenBank/DDBJ databases">
        <authorList>
            <consortium name="DOE Joint Genome Institute"/>
            <person name="Kuo A."/>
            <person name="Miyauchi S."/>
            <person name="Kiss E."/>
            <person name="Drula E."/>
            <person name="Kohler A."/>
            <person name="Sanchez-Garcia M."/>
            <person name="Andreopoulos B."/>
            <person name="Barry K.W."/>
            <person name="Bonito G."/>
            <person name="Buee M."/>
            <person name="Carver A."/>
            <person name="Chen C."/>
            <person name="Cichocki N."/>
            <person name="Clum A."/>
            <person name="Culley D."/>
            <person name="Crous P.W."/>
            <person name="Fauchery L."/>
            <person name="Girlanda M."/>
            <person name="Hayes R."/>
            <person name="Keri Z."/>
            <person name="LaButti K."/>
            <person name="Lipzen A."/>
            <person name="Lombard V."/>
            <person name="Magnuson J."/>
            <person name="Maillard F."/>
            <person name="Morin E."/>
            <person name="Murat C."/>
            <person name="Nolan M."/>
            <person name="Ohm R."/>
            <person name="Pangilinan J."/>
            <person name="Pereira M."/>
            <person name="Perotto S."/>
            <person name="Peter M."/>
            <person name="Riley R."/>
            <person name="Sitrit Y."/>
            <person name="Stielow B."/>
            <person name="Szollosi G."/>
            <person name="Zifcakova L."/>
            <person name="Stursova M."/>
            <person name="Spatafora J.W."/>
            <person name="Tedersoo L."/>
            <person name="Vaario L.-M."/>
            <person name="Yamada A."/>
            <person name="Yan M."/>
            <person name="Wang P."/>
            <person name="Xu J."/>
            <person name="Bruns T."/>
            <person name="Baldrian P."/>
            <person name="Vilgalys R."/>
            <person name="Henrissat B."/>
            <person name="Grigoriev I.V."/>
            <person name="Hibbett D."/>
            <person name="Nagy L.G."/>
            <person name="Martin F.M."/>
        </authorList>
    </citation>
    <scope>NUCLEOTIDE SEQUENCE</scope>
    <source>
        <strain evidence="5">BED1</strain>
    </source>
</reference>
<dbReference type="InterPro" id="IPR018466">
    <property type="entry name" value="Kre9/Knh1-like_N"/>
</dbReference>
<reference evidence="5" key="2">
    <citation type="journal article" date="2020" name="Nat. Commun.">
        <title>Large-scale genome sequencing of mycorrhizal fungi provides insights into the early evolution of symbiotic traits.</title>
        <authorList>
            <person name="Miyauchi S."/>
            <person name="Kiss E."/>
            <person name="Kuo A."/>
            <person name="Drula E."/>
            <person name="Kohler A."/>
            <person name="Sanchez-Garcia M."/>
            <person name="Morin E."/>
            <person name="Andreopoulos B."/>
            <person name="Barry K.W."/>
            <person name="Bonito G."/>
            <person name="Buee M."/>
            <person name="Carver A."/>
            <person name="Chen C."/>
            <person name="Cichocki N."/>
            <person name="Clum A."/>
            <person name="Culley D."/>
            <person name="Crous P.W."/>
            <person name="Fauchery L."/>
            <person name="Girlanda M."/>
            <person name="Hayes R.D."/>
            <person name="Keri Z."/>
            <person name="LaButti K."/>
            <person name="Lipzen A."/>
            <person name="Lombard V."/>
            <person name="Magnuson J."/>
            <person name="Maillard F."/>
            <person name="Murat C."/>
            <person name="Nolan M."/>
            <person name="Ohm R.A."/>
            <person name="Pangilinan J."/>
            <person name="Pereira M.F."/>
            <person name="Perotto S."/>
            <person name="Peter M."/>
            <person name="Pfister S."/>
            <person name="Riley R."/>
            <person name="Sitrit Y."/>
            <person name="Stielow J.B."/>
            <person name="Szollosi G."/>
            <person name="Zifcakova L."/>
            <person name="Stursova M."/>
            <person name="Spatafora J.W."/>
            <person name="Tedersoo L."/>
            <person name="Vaario L.M."/>
            <person name="Yamada A."/>
            <person name="Yan M."/>
            <person name="Wang P."/>
            <person name="Xu J."/>
            <person name="Bruns T."/>
            <person name="Baldrian P."/>
            <person name="Vilgalys R."/>
            <person name="Dunand C."/>
            <person name="Henrissat B."/>
            <person name="Grigoriev I.V."/>
            <person name="Hibbett D."/>
            <person name="Nagy L.G."/>
            <person name="Martin F.M."/>
        </authorList>
    </citation>
    <scope>NUCLEOTIDE SEQUENCE</scope>
    <source>
        <strain evidence="5">BED1</strain>
    </source>
</reference>
<keyword evidence="6" id="KW-1185">Reference proteome</keyword>
<dbReference type="InterPro" id="IPR052479">
    <property type="entry name" value="GPI-anchor_Adhesion_Reg"/>
</dbReference>
<evidence type="ECO:0000259" key="4">
    <source>
        <dbReference type="Pfam" id="PF10342"/>
    </source>
</evidence>
<gene>
    <name evidence="5" type="ORF">L210DRAFT_3639607</name>
</gene>
<evidence type="ECO:0000313" key="6">
    <source>
        <dbReference type="Proteomes" id="UP001194468"/>
    </source>
</evidence>
<dbReference type="PANTHER" id="PTHR35185:SF1">
    <property type="entry name" value="UPF0619 GPI-ANCHORED MEMBRANE PROTEIN C1322.10"/>
    <property type="match status" value="1"/>
</dbReference>
<organism evidence="5 6">
    <name type="scientific">Boletus edulis BED1</name>
    <dbReference type="NCBI Taxonomy" id="1328754"/>
    <lineage>
        <taxon>Eukaryota</taxon>
        <taxon>Fungi</taxon>
        <taxon>Dikarya</taxon>
        <taxon>Basidiomycota</taxon>
        <taxon>Agaricomycotina</taxon>
        <taxon>Agaricomycetes</taxon>
        <taxon>Agaricomycetidae</taxon>
        <taxon>Boletales</taxon>
        <taxon>Boletineae</taxon>
        <taxon>Boletaceae</taxon>
        <taxon>Boletoideae</taxon>
        <taxon>Boletus</taxon>
    </lineage>
</organism>
<protein>
    <recommendedName>
        <fullName evidence="4">Yeast cell wall synthesis Kre9/Knh1-like N-terminal domain-containing protein</fullName>
    </recommendedName>
</protein>
<evidence type="ECO:0000256" key="2">
    <source>
        <dbReference type="SAM" id="MobiDB-lite"/>
    </source>
</evidence>
<feature type="chain" id="PRO_5041919918" description="Yeast cell wall synthesis Kre9/Knh1-like N-terminal domain-containing protein" evidence="3">
    <location>
        <begin position="17"/>
        <end position="188"/>
    </location>
</feature>
<feature type="region of interest" description="Disordered" evidence="2">
    <location>
        <begin position="118"/>
        <end position="159"/>
    </location>
</feature>
<feature type="signal peptide" evidence="3">
    <location>
        <begin position="1"/>
        <end position="16"/>
    </location>
</feature>
<dbReference type="Proteomes" id="UP001194468">
    <property type="component" value="Unassembled WGS sequence"/>
</dbReference>
<evidence type="ECO:0000256" key="3">
    <source>
        <dbReference type="SAM" id="SignalP"/>
    </source>
</evidence>
<dbReference type="Pfam" id="PF10342">
    <property type="entry name" value="Kre9_KNH"/>
    <property type="match status" value="1"/>
</dbReference>